<dbReference type="InterPro" id="IPR014718">
    <property type="entry name" value="GH-type_carb-bd"/>
</dbReference>
<reference evidence="1" key="1">
    <citation type="submission" date="2023-04" db="EMBL/GenBank/DDBJ databases">
        <title>Sphingomonas sp. MAHUQ-71 isolated from rice field.</title>
        <authorList>
            <person name="Huq M.A."/>
        </authorList>
    </citation>
    <scope>NUCLEOTIDE SEQUENCE</scope>
    <source>
        <strain evidence="1">MAHUQ-71</strain>
    </source>
</reference>
<proteinExistence type="predicted"/>
<dbReference type="PANTHER" id="PTHR11122">
    <property type="entry name" value="APOSPORY-ASSOCIATED PROTEIN C-RELATED"/>
    <property type="match status" value="1"/>
</dbReference>
<dbReference type="EMBL" id="JARYGZ010000001">
    <property type="protein sequence ID" value="MDH7637886.1"/>
    <property type="molecule type" value="Genomic_DNA"/>
</dbReference>
<comment type="caution">
    <text evidence="1">The sequence shown here is derived from an EMBL/GenBank/DDBJ whole genome shotgun (WGS) entry which is preliminary data.</text>
</comment>
<organism evidence="1 2">
    <name type="scientific">Sphingomonas oryzagri</name>
    <dbReference type="NCBI Taxonomy" id="3042314"/>
    <lineage>
        <taxon>Bacteria</taxon>
        <taxon>Pseudomonadati</taxon>
        <taxon>Pseudomonadota</taxon>
        <taxon>Alphaproteobacteria</taxon>
        <taxon>Sphingomonadales</taxon>
        <taxon>Sphingomonadaceae</taxon>
        <taxon>Sphingomonas</taxon>
    </lineage>
</organism>
<keyword evidence="2" id="KW-1185">Reference proteome</keyword>
<dbReference type="SUPFAM" id="SSF74650">
    <property type="entry name" value="Galactose mutarotase-like"/>
    <property type="match status" value="1"/>
</dbReference>
<dbReference type="CDD" id="cd09024">
    <property type="entry name" value="Aldose_epim_lacX"/>
    <property type="match status" value="1"/>
</dbReference>
<dbReference type="InterPro" id="IPR008183">
    <property type="entry name" value="Aldose_1/G6P_1-epimerase"/>
</dbReference>
<protein>
    <submittedName>
        <fullName evidence="1">Aldose 1-epimerase family protein</fullName>
    </submittedName>
</protein>
<dbReference type="InterPro" id="IPR011013">
    <property type="entry name" value="Gal_mutarotase_sf_dom"/>
</dbReference>
<name>A0ABT6MYM5_9SPHN</name>
<gene>
    <name evidence="1" type="ORF">QGN17_03995</name>
</gene>
<dbReference type="Proteomes" id="UP001160625">
    <property type="component" value="Unassembled WGS sequence"/>
</dbReference>
<dbReference type="Pfam" id="PF01263">
    <property type="entry name" value="Aldose_epim"/>
    <property type="match status" value="1"/>
</dbReference>
<dbReference type="PANTHER" id="PTHR11122:SF13">
    <property type="entry name" value="GLUCOSE-6-PHOSPHATE 1-EPIMERASE"/>
    <property type="match status" value="1"/>
</dbReference>
<accession>A0ABT6MYM5</accession>
<dbReference type="InterPro" id="IPR037481">
    <property type="entry name" value="LacX"/>
</dbReference>
<dbReference type="Gene3D" id="2.70.98.10">
    <property type="match status" value="1"/>
</dbReference>
<dbReference type="RefSeq" id="WP_281043224.1">
    <property type="nucleotide sequence ID" value="NZ_JARYGZ010000001.1"/>
</dbReference>
<evidence type="ECO:0000313" key="2">
    <source>
        <dbReference type="Proteomes" id="UP001160625"/>
    </source>
</evidence>
<evidence type="ECO:0000313" key="1">
    <source>
        <dbReference type="EMBL" id="MDH7637886.1"/>
    </source>
</evidence>
<sequence length="294" mass="31977">MTDLVTLASPDLTVTVSPLGAELQSVTDAQGRDWLWDGDERWWSGRAPILFPTVGMLTDGIARFGGREFAMAKHGFARKTPFKVIKVLADSVTFRLEDSAESRAIYPFAFRLDVTHRLDGAVLETVATVTNRGDEAMPAGFGYHPALRWPLPGTGGNSRSQHLIRFDAEEPEPIRGVTPDGLIGAPKPTPIGGDELLLRDSLFAHDALVLDRPNSRGLWYGVPEHPGVRVDFAGLNFLGIWMKPGAGYLCIEPWASHADDEGFHGEFADKPGVVTLAPGEAHDFAMAMTFGVPF</sequence>